<evidence type="ECO:0000256" key="4">
    <source>
        <dbReference type="ARBA" id="ARBA00023295"/>
    </source>
</evidence>
<dbReference type="Pfam" id="PF22666">
    <property type="entry name" value="Glyco_hydro_2_N2"/>
    <property type="match status" value="1"/>
</dbReference>
<organism evidence="8 9">
    <name type="scientific">Oikopleura dioica</name>
    <name type="common">Tunicate</name>
    <dbReference type="NCBI Taxonomy" id="34765"/>
    <lineage>
        <taxon>Eukaryota</taxon>
        <taxon>Metazoa</taxon>
        <taxon>Chordata</taxon>
        <taxon>Tunicata</taxon>
        <taxon>Appendicularia</taxon>
        <taxon>Copelata</taxon>
        <taxon>Oikopleuridae</taxon>
        <taxon>Oikopleura</taxon>
    </lineage>
</organism>
<evidence type="ECO:0000256" key="3">
    <source>
        <dbReference type="ARBA" id="ARBA00022801"/>
    </source>
</evidence>
<dbReference type="Gene3D" id="3.20.20.80">
    <property type="entry name" value="Glycosidases"/>
    <property type="match status" value="1"/>
</dbReference>
<evidence type="ECO:0000259" key="7">
    <source>
        <dbReference type="Pfam" id="PF22666"/>
    </source>
</evidence>
<dbReference type="Pfam" id="PF00703">
    <property type="entry name" value="Glyco_hydro_2"/>
    <property type="match status" value="1"/>
</dbReference>
<dbReference type="SUPFAM" id="SSF49303">
    <property type="entry name" value="beta-Galactosidase/glucuronidase domain"/>
    <property type="match status" value="1"/>
</dbReference>
<dbReference type="InterPro" id="IPR006102">
    <property type="entry name" value="Ig-like_GH2"/>
</dbReference>
<reference evidence="8 9" key="1">
    <citation type="submission" date="2021-04" db="EMBL/GenBank/DDBJ databases">
        <authorList>
            <person name="Bliznina A."/>
        </authorList>
    </citation>
    <scope>NUCLEOTIDE SEQUENCE [LARGE SCALE GENOMIC DNA]</scope>
</reference>
<gene>
    <name evidence="8" type="ORF">OKIOD_LOCUS294</name>
</gene>
<keyword evidence="5" id="KW-0732">Signal</keyword>
<dbReference type="SUPFAM" id="SSF51445">
    <property type="entry name" value="(Trans)glycosidases"/>
    <property type="match status" value="1"/>
</dbReference>
<dbReference type="PANTHER" id="PTHR43730">
    <property type="entry name" value="BETA-MANNOSIDASE"/>
    <property type="match status" value="1"/>
</dbReference>
<dbReference type="Proteomes" id="UP001158576">
    <property type="component" value="Chromosome PAR"/>
</dbReference>
<sequence length="557" mass="63633">MVLLISLFIVISICSGYSISSAKTSNLTFTAQKKLHSCTSLTPISIYSCYLSKFPEENINYRTNDAKLQWIGNTRATYEAEIDASSTSKFAFLELRSIDTVGEIFWNGEKIGHVANSFRRYLLDVSSRILPKNHLQIDLSPPISSAKKLAEKDQIPQFPECPVPAQTNGQCHINMLRKAQYSFSWDWGPSLPDSGINEEPKLISFDFSMIYDAKLNLLTKYSDVQQTVQLQLLILHPNSKEAPNGEIQVSFEPSLPFDLGEIIYEKFEGDKNLWKATADLSISIMDINWWWPHEMGKQDLYSVQFSWIPEKGEKSTIEKEFGFRSVELVQEQLPDGRSFYFKINEKPIFMSGSNWIPSASSIASFDNLYEDNLQSAVEAGIKILRVWGGGIYEQDAFYSLANRLGIMIWQDFMFTCSTYENDSEFLNSVEKEVSDQIWRLSSNPSVIAWAGNNENEAALATNWWSIPEEKMNLYFGQYRDLYTNTIQNTVIKEGLSSPFFLSSPSNGKESELSPFGIAKNPYDPNYGDVHFYDYKSDCTDWRNFPKTRFASEFGYQD</sequence>
<dbReference type="Gene3D" id="2.60.120.260">
    <property type="entry name" value="Galactose-binding domain-like"/>
    <property type="match status" value="1"/>
</dbReference>
<name>A0ABN7RHC6_OIKDI</name>
<dbReference type="EMBL" id="OU015568">
    <property type="protein sequence ID" value="CAG5077505.1"/>
    <property type="molecule type" value="Genomic_DNA"/>
</dbReference>
<feature type="chain" id="PRO_5045469428" description="beta-mannosidase" evidence="5">
    <location>
        <begin position="17"/>
        <end position="557"/>
    </location>
</feature>
<comment type="catalytic activity">
    <reaction evidence="1">
        <text>Hydrolysis of terminal, non-reducing beta-D-mannose residues in beta-D-mannosides.</text>
        <dbReference type="EC" id="3.2.1.25"/>
    </reaction>
</comment>
<accession>A0ABN7RHC6</accession>
<feature type="domain" description="Glycoside hydrolase family 2 immunoglobulin-like beta-sandwich" evidence="6">
    <location>
        <begin position="221"/>
        <end position="324"/>
    </location>
</feature>
<feature type="signal peptide" evidence="5">
    <location>
        <begin position="1"/>
        <end position="16"/>
    </location>
</feature>
<keyword evidence="4" id="KW-0326">Glycosidase</keyword>
<dbReference type="SUPFAM" id="SSF49785">
    <property type="entry name" value="Galactose-binding domain-like"/>
    <property type="match status" value="1"/>
</dbReference>
<dbReference type="InterPro" id="IPR017853">
    <property type="entry name" value="GH"/>
</dbReference>
<dbReference type="InterPro" id="IPR054593">
    <property type="entry name" value="Beta-mannosidase-like_N2"/>
</dbReference>
<evidence type="ECO:0000256" key="1">
    <source>
        <dbReference type="ARBA" id="ARBA00000829"/>
    </source>
</evidence>
<dbReference type="InterPro" id="IPR008979">
    <property type="entry name" value="Galactose-bd-like_sf"/>
</dbReference>
<evidence type="ECO:0000259" key="6">
    <source>
        <dbReference type="Pfam" id="PF00703"/>
    </source>
</evidence>
<dbReference type="PANTHER" id="PTHR43730:SF1">
    <property type="entry name" value="BETA-MANNOSIDASE"/>
    <property type="match status" value="1"/>
</dbReference>
<protein>
    <recommendedName>
        <fullName evidence="2">beta-mannosidase</fullName>
        <ecNumber evidence="2">3.2.1.25</ecNumber>
    </recommendedName>
</protein>
<dbReference type="InterPro" id="IPR036156">
    <property type="entry name" value="Beta-gal/glucu_dom_sf"/>
</dbReference>
<keyword evidence="3" id="KW-0378">Hydrolase</keyword>
<evidence type="ECO:0000313" key="9">
    <source>
        <dbReference type="Proteomes" id="UP001158576"/>
    </source>
</evidence>
<feature type="domain" description="Beta-mannosidase-like galactose-binding" evidence="7">
    <location>
        <begin position="57"/>
        <end position="196"/>
    </location>
</feature>
<dbReference type="InterPro" id="IPR050887">
    <property type="entry name" value="Beta-mannosidase_GH2"/>
</dbReference>
<evidence type="ECO:0000256" key="5">
    <source>
        <dbReference type="SAM" id="SignalP"/>
    </source>
</evidence>
<keyword evidence="9" id="KW-1185">Reference proteome</keyword>
<dbReference type="InterPro" id="IPR013783">
    <property type="entry name" value="Ig-like_fold"/>
</dbReference>
<dbReference type="Gene3D" id="2.60.40.10">
    <property type="entry name" value="Immunoglobulins"/>
    <property type="match status" value="1"/>
</dbReference>
<dbReference type="EC" id="3.2.1.25" evidence="2"/>
<proteinExistence type="predicted"/>
<evidence type="ECO:0000313" key="8">
    <source>
        <dbReference type="EMBL" id="CAG5077505.1"/>
    </source>
</evidence>
<evidence type="ECO:0000256" key="2">
    <source>
        <dbReference type="ARBA" id="ARBA00012754"/>
    </source>
</evidence>